<evidence type="ECO:0000313" key="1">
    <source>
        <dbReference type="EnsemblMetazoa" id="AMIN014889-PA"/>
    </source>
</evidence>
<dbReference type="VEuPathDB" id="VectorBase:AMIN014889"/>
<name>A0A182WQG6_9DIPT</name>
<dbReference type="AlphaFoldDB" id="A0A182WQG6"/>
<evidence type="ECO:0000313" key="2">
    <source>
        <dbReference type="Proteomes" id="UP000075920"/>
    </source>
</evidence>
<dbReference type="Proteomes" id="UP000075920">
    <property type="component" value="Unassembled WGS sequence"/>
</dbReference>
<sequence>MLPTNGHTRGKDLILKALNRYTGMVIFLSNTSDKIAD</sequence>
<reference evidence="1" key="2">
    <citation type="submission" date="2020-05" db="UniProtKB">
        <authorList>
            <consortium name="EnsemblMetazoa"/>
        </authorList>
    </citation>
    <scope>IDENTIFICATION</scope>
    <source>
        <strain evidence="1">MINIMUS1</strain>
    </source>
</reference>
<reference evidence="2" key="1">
    <citation type="submission" date="2013-03" db="EMBL/GenBank/DDBJ databases">
        <title>The Genome Sequence of Anopheles minimus MINIMUS1.</title>
        <authorList>
            <consortium name="The Broad Institute Genomics Platform"/>
            <person name="Neafsey D.E."/>
            <person name="Walton C."/>
            <person name="Walker B."/>
            <person name="Young S.K."/>
            <person name="Zeng Q."/>
            <person name="Gargeya S."/>
            <person name="Fitzgerald M."/>
            <person name="Haas B."/>
            <person name="Abouelleil A."/>
            <person name="Allen A.W."/>
            <person name="Alvarado L."/>
            <person name="Arachchi H.M."/>
            <person name="Berlin A.M."/>
            <person name="Chapman S.B."/>
            <person name="Gainer-Dewar J."/>
            <person name="Goldberg J."/>
            <person name="Griggs A."/>
            <person name="Gujja S."/>
            <person name="Hansen M."/>
            <person name="Howarth C."/>
            <person name="Imamovic A."/>
            <person name="Ireland A."/>
            <person name="Larimer J."/>
            <person name="McCowan C."/>
            <person name="Murphy C."/>
            <person name="Pearson M."/>
            <person name="Poon T.W."/>
            <person name="Priest M."/>
            <person name="Roberts A."/>
            <person name="Saif S."/>
            <person name="Shea T."/>
            <person name="Sisk P."/>
            <person name="Sykes S."/>
            <person name="Wortman J."/>
            <person name="Nusbaum C."/>
            <person name="Birren B."/>
        </authorList>
    </citation>
    <scope>NUCLEOTIDE SEQUENCE [LARGE SCALE GENOMIC DNA]</scope>
    <source>
        <strain evidence="2">MINIMUS1</strain>
    </source>
</reference>
<proteinExistence type="predicted"/>
<dbReference type="EnsemblMetazoa" id="AMIN014889-RA">
    <property type="protein sequence ID" value="AMIN014889-PA"/>
    <property type="gene ID" value="AMIN014889"/>
</dbReference>
<organism evidence="1 2">
    <name type="scientific">Anopheles minimus</name>
    <dbReference type="NCBI Taxonomy" id="112268"/>
    <lineage>
        <taxon>Eukaryota</taxon>
        <taxon>Metazoa</taxon>
        <taxon>Ecdysozoa</taxon>
        <taxon>Arthropoda</taxon>
        <taxon>Hexapoda</taxon>
        <taxon>Insecta</taxon>
        <taxon>Pterygota</taxon>
        <taxon>Neoptera</taxon>
        <taxon>Endopterygota</taxon>
        <taxon>Diptera</taxon>
        <taxon>Nematocera</taxon>
        <taxon>Culicoidea</taxon>
        <taxon>Culicidae</taxon>
        <taxon>Anophelinae</taxon>
        <taxon>Anopheles</taxon>
    </lineage>
</organism>
<accession>A0A182WQG6</accession>
<keyword evidence="2" id="KW-1185">Reference proteome</keyword>
<protein>
    <submittedName>
        <fullName evidence="1">Uncharacterized protein</fullName>
    </submittedName>
</protein>